<dbReference type="InterPro" id="IPR051446">
    <property type="entry name" value="HTH_trans_reg/aminotransferase"/>
</dbReference>
<dbReference type="HOGENOM" id="CLU_017584_0_0_5"/>
<dbReference type="InterPro" id="IPR036388">
    <property type="entry name" value="WH-like_DNA-bd_sf"/>
</dbReference>
<evidence type="ECO:0000256" key="3">
    <source>
        <dbReference type="ARBA" id="ARBA00023015"/>
    </source>
</evidence>
<evidence type="ECO:0000313" key="7">
    <source>
        <dbReference type="EMBL" id="EFH10747.1"/>
    </source>
</evidence>
<dbReference type="InterPro" id="IPR000524">
    <property type="entry name" value="Tscrpt_reg_HTH_GntR"/>
</dbReference>
<dbReference type="OrthoDB" id="9802328at2"/>
<dbReference type="Pfam" id="PF00155">
    <property type="entry name" value="Aminotran_1_2"/>
    <property type="match status" value="1"/>
</dbReference>
<sequence>MRHPGRPATRVEEIARRLADAIERGLLAPGERLASIRAAAPHHGVSKNTMAEAYERLVASGHLEARRGAGYFAAQLARPARPRLPPHLAEAIDTVSLLREQLEARHEVRPGDGRPPPSWMEGSELAAQFAGGKWRPGGSVEHGYGSSWGFLPLRERIALSLVERGISCSAEQVLMSFGANHALELVIRHLTEPGDTVLVDDPGYYPLFGKLRLARVRALGVPRLADGPDPEALEALLAAHRPKAFFTQSLAHNPTGGSLSPAIAHRVVRAAERHGVTLVECDPFADILPVTLPRLAALGGLGRVIHIGTFSKTLSASLRVGFVAAEPATVQALNDLKMLMVVSTSGFAERFVAHLIQGGHYLRHLRRLRRRIDTGTATAVANLAGAGWPVDTPPGGGLYLWVPLPEGLEEAALCQAAQAQGIFLAPGAIFRPGPAEAGQPARMRVNVAYANDPRFLGFLRQALAARGGAGARPAGPDH</sequence>
<accession>D5RPM7</accession>
<evidence type="ECO:0000313" key="8">
    <source>
        <dbReference type="Proteomes" id="UP000005324"/>
    </source>
</evidence>
<dbReference type="SUPFAM" id="SSF46785">
    <property type="entry name" value="Winged helix' DNA-binding domain"/>
    <property type="match status" value="1"/>
</dbReference>
<dbReference type="InterPro" id="IPR015424">
    <property type="entry name" value="PyrdxlP-dep_Trfase"/>
</dbReference>
<dbReference type="EMBL" id="ADVL01000637">
    <property type="protein sequence ID" value="EFH10747.1"/>
    <property type="molecule type" value="Genomic_DNA"/>
</dbReference>
<dbReference type="AlphaFoldDB" id="D5RPM7"/>
<proteinExistence type="inferred from homology"/>
<evidence type="ECO:0000256" key="1">
    <source>
        <dbReference type="ARBA" id="ARBA00005384"/>
    </source>
</evidence>
<evidence type="ECO:0000256" key="2">
    <source>
        <dbReference type="ARBA" id="ARBA00022898"/>
    </source>
</evidence>
<reference evidence="7 8" key="1">
    <citation type="submission" date="2010-04" db="EMBL/GenBank/DDBJ databases">
        <authorList>
            <person name="Qin X."/>
            <person name="Bachman B."/>
            <person name="Battles P."/>
            <person name="Bell A."/>
            <person name="Bess C."/>
            <person name="Bickham C."/>
            <person name="Chaboub L."/>
            <person name="Chen D."/>
            <person name="Coyle M."/>
            <person name="Deiros D.R."/>
            <person name="Dinh H."/>
            <person name="Forbes L."/>
            <person name="Fowler G."/>
            <person name="Francisco L."/>
            <person name="Fu Q."/>
            <person name="Gubbala S."/>
            <person name="Hale W."/>
            <person name="Han Y."/>
            <person name="Hemphill L."/>
            <person name="Highlander S.K."/>
            <person name="Hirani K."/>
            <person name="Hogues M."/>
            <person name="Jackson L."/>
            <person name="Jakkamsetti A."/>
            <person name="Javaid M."/>
            <person name="Jiang H."/>
            <person name="Korchina V."/>
            <person name="Kovar C."/>
            <person name="Lara F."/>
            <person name="Lee S."/>
            <person name="Mata R."/>
            <person name="Mathew T."/>
            <person name="Moen C."/>
            <person name="Morales K."/>
            <person name="Munidasa M."/>
            <person name="Nazareth L."/>
            <person name="Ngo R."/>
            <person name="Nguyen L."/>
            <person name="Okwuonu G."/>
            <person name="Ongeri F."/>
            <person name="Patil S."/>
            <person name="Petrosino J."/>
            <person name="Pham C."/>
            <person name="Pham P."/>
            <person name="Pu L.-L."/>
            <person name="Puazo M."/>
            <person name="Raj R."/>
            <person name="Reid J."/>
            <person name="Rouhana J."/>
            <person name="Saada N."/>
            <person name="Shang Y."/>
            <person name="Simmons D."/>
            <person name="Thornton R."/>
            <person name="Warren J."/>
            <person name="Weissenberger G."/>
            <person name="Zhang J."/>
            <person name="Zhang L."/>
            <person name="Zhou C."/>
            <person name="Zhu D."/>
            <person name="Muzny D."/>
            <person name="Worley K."/>
            <person name="Gibbs R."/>
        </authorList>
    </citation>
    <scope>NUCLEOTIDE SEQUENCE [LARGE SCALE GENOMIC DNA]</scope>
    <source>
        <strain evidence="7 8">ATCC 49957</strain>
    </source>
</reference>
<keyword evidence="5" id="KW-0804">Transcription</keyword>
<dbReference type="Pfam" id="PF00392">
    <property type="entry name" value="GntR"/>
    <property type="match status" value="1"/>
</dbReference>
<dbReference type="InterPro" id="IPR036390">
    <property type="entry name" value="WH_DNA-bd_sf"/>
</dbReference>
<keyword evidence="8" id="KW-1185">Reference proteome</keyword>
<keyword evidence="4" id="KW-0238">DNA-binding</keyword>
<dbReference type="PANTHER" id="PTHR46577">
    <property type="entry name" value="HTH-TYPE TRANSCRIPTIONAL REGULATORY PROTEIN GABR"/>
    <property type="match status" value="1"/>
</dbReference>
<evidence type="ECO:0000259" key="6">
    <source>
        <dbReference type="PROSITE" id="PS50949"/>
    </source>
</evidence>
<dbReference type="GO" id="GO:0003677">
    <property type="term" value="F:DNA binding"/>
    <property type="evidence" value="ECO:0007669"/>
    <property type="project" value="UniProtKB-KW"/>
</dbReference>
<dbReference type="PANTHER" id="PTHR46577:SF2">
    <property type="entry name" value="TRANSCRIPTIONAL REGULATORY PROTEIN"/>
    <property type="match status" value="1"/>
</dbReference>
<dbReference type="PROSITE" id="PS50949">
    <property type="entry name" value="HTH_GNTR"/>
    <property type="match status" value="1"/>
</dbReference>
<dbReference type="InterPro" id="IPR004839">
    <property type="entry name" value="Aminotransferase_I/II_large"/>
</dbReference>
<feature type="domain" description="HTH gntR-type" evidence="6">
    <location>
        <begin position="8"/>
        <end position="76"/>
    </location>
</feature>
<dbReference type="InterPro" id="IPR015421">
    <property type="entry name" value="PyrdxlP-dep_Trfase_major"/>
</dbReference>
<evidence type="ECO:0000256" key="5">
    <source>
        <dbReference type="ARBA" id="ARBA00023163"/>
    </source>
</evidence>
<dbReference type="Proteomes" id="UP000005324">
    <property type="component" value="Unassembled WGS sequence"/>
</dbReference>
<dbReference type="CDD" id="cd07377">
    <property type="entry name" value="WHTH_GntR"/>
    <property type="match status" value="1"/>
</dbReference>
<dbReference type="Gene3D" id="3.40.640.10">
    <property type="entry name" value="Type I PLP-dependent aspartate aminotransferase-like (Major domain)"/>
    <property type="match status" value="1"/>
</dbReference>
<dbReference type="GO" id="GO:0030170">
    <property type="term" value="F:pyridoxal phosphate binding"/>
    <property type="evidence" value="ECO:0007669"/>
    <property type="project" value="InterPro"/>
</dbReference>
<keyword evidence="3" id="KW-0805">Transcription regulation</keyword>
<protein>
    <submittedName>
        <fullName evidence="7">Transcriptional regulator, GntR family</fullName>
    </submittedName>
</protein>
<organism evidence="7 8">
    <name type="scientific">Pseudoroseomonas cervicalis ATCC 49957</name>
    <dbReference type="NCBI Taxonomy" id="525371"/>
    <lineage>
        <taxon>Bacteria</taxon>
        <taxon>Pseudomonadati</taxon>
        <taxon>Pseudomonadota</taxon>
        <taxon>Alphaproteobacteria</taxon>
        <taxon>Acetobacterales</taxon>
        <taxon>Roseomonadaceae</taxon>
        <taxon>Roseomonas</taxon>
    </lineage>
</organism>
<dbReference type="CDD" id="cd00609">
    <property type="entry name" value="AAT_like"/>
    <property type="match status" value="1"/>
</dbReference>
<comment type="similarity">
    <text evidence="1">In the C-terminal section; belongs to the class-I pyridoxal-phosphate-dependent aminotransferase family.</text>
</comment>
<gene>
    <name evidence="7" type="ORF">HMPREF0731_3039</name>
</gene>
<comment type="caution">
    <text evidence="7">The sequence shown here is derived from an EMBL/GenBank/DDBJ whole genome shotgun (WGS) entry which is preliminary data.</text>
</comment>
<dbReference type="SUPFAM" id="SSF53383">
    <property type="entry name" value="PLP-dependent transferases"/>
    <property type="match status" value="1"/>
</dbReference>
<dbReference type="SMART" id="SM00345">
    <property type="entry name" value="HTH_GNTR"/>
    <property type="match status" value="1"/>
</dbReference>
<keyword evidence="2" id="KW-0663">Pyridoxal phosphate</keyword>
<dbReference type="GO" id="GO:0003700">
    <property type="term" value="F:DNA-binding transcription factor activity"/>
    <property type="evidence" value="ECO:0007669"/>
    <property type="project" value="InterPro"/>
</dbReference>
<evidence type="ECO:0000256" key="4">
    <source>
        <dbReference type="ARBA" id="ARBA00023125"/>
    </source>
</evidence>
<name>D5RPM7_9PROT</name>
<dbReference type="Gene3D" id="1.10.10.10">
    <property type="entry name" value="Winged helix-like DNA-binding domain superfamily/Winged helix DNA-binding domain"/>
    <property type="match status" value="1"/>
</dbReference>